<dbReference type="EMBL" id="VIFM01000027">
    <property type="protein sequence ID" value="TQF16225.1"/>
    <property type="molecule type" value="Genomic_DNA"/>
</dbReference>
<protein>
    <submittedName>
        <fullName evidence="1">Uncharacterized protein</fullName>
    </submittedName>
</protein>
<gene>
    <name evidence="1" type="ORF">FJV41_09425</name>
</gene>
<reference evidence="1 2" key="1">
    <citation type="submission" date="2019-06" db="EMBL/GenBank/DDBJ databases">
        <authorList>
            <person name="Livingstone P."/>
            <person name="Whitworth D."/>
        </authorList>
    </citation>
    <scope>NUCLEOTIDE SEQUENCE [LARGE SCALE GENOMIC DNA]</scope>
    <source>
        <strain evidence="1 2">AM401</strain>
    </source>
</reference>
<evidence type="ECO:0000313" key="2">
    <source>
        <dbReference type="Proteomes" id="UP000315369"/>
    </source>
</evidence>
<dbReference type="RefSeq" id="WP_141642099.1">
    <property type="nucleotide sequence ID" value="NZ_VIFM01000027.1"/>
</dbReference>
<keyword evidence="2" id="KW-1185">Reference proteome</keyword>
<evidence type="ECO:0000313" key="1">
    <source>
        <dbReference type="EMBL" id="TQF16225.1"/>
    </source>
</evidence>
<accession>A0A540X4P8</accession>
<comment type="caution">
    <text evidence="1">The sequence shown here is derived from an EMBL/GenBank/DDBJ whole genome shotgun (WGS) entry which is preliminary data.</text>
</comment>
<name>A0A540X4P8_9BACT</name>
<sequence length="319" mass="33667">MHELNKRFKADPLGFMNRLIMVTLPAQPCPTCHCVMDLGQGGWAVDNVYARPEPMVLTFDFVAGAFGGNIPAGQTFGQALGAAAPAGLAFTNAAANYAALQVMKVGLARVANPVGRWTRQYTAYWLPWATQGANELHLNDPHVRFFFTAMFSGCTFCVATPAGGAGPANVWVTHIAWDPGVNAPAAWGGAALAGGVNVDARRLSAERAFYTARMGAGTNVRSVALRPDALPGFAGVPPVAAVPITALGGPLPAMHGRYCYGDNPALVPNPGIAFIAGWRDDNDHWHFAVQKHPGGFTALGAPMQRAVHTIVPQGVQQFL</sequence>
<dbReference type="Proteomes" id="UP000315369">
    <property type="component" value="Unassembled WGS sequence"/>
</dbReference>
<dbReference type="OrthoDB" id="5497627at2"/>
<organism evidence="1 2">
    <name type="scientific">Myxococcus llanfairpwllgwyngyllgogerychwyrndrobwllllantysiliogogogochensis</name>
    <dbReference type="NCBI Taxonomy" id="2590453"/>
    <lineage>
        <taxon>Bacteria</taxon>
        <taxon>Pseudomonadati</taxon>
        <taxon>Myxococcota</taxon>
        <taxon>Myxococcia</taxon>
        <taxon>Myxococcales</taxon>
        <taxon>Cystobacterineae</taxon>
        <taxon>Myxococcaceae</taxon>
        <taxon>Myxococcus</taxon>
    </lineage>
</organism>
<dbReference type="AlphaFoldDB" id="A0A540X4P8"/>
<proteinExistence type="predicted"/>